<comment type="caution">
    <text evidence="1">The sequence shown here is derived from an EMBL/GenBank/DDBJ whole genome shotgun (WGS) entry which is preliminary data.</text>
</comment>
<accession>A0ABT4HYX6</accession>
<evidence type="ECO:0000313" key="1">
    <source>
        <dbReference type="EMBL" id="MCZ0832003.1"/>
    </source>
</evidence>
<name>A0ABT4HYX6_9BACL</name>
<gene>
    <name evidence="1" type="ORF">O0535_14755</name>
</gene>
<organism evidence="1 2">
    <name type="scientific">Brevibacillus halotolerans</name>
    <dbReference type="NCBI Taxonomy" id="1507437"/>
    <lineage>
        <taxon>Bacteria</taxon>
        <taxon>Bacillati</taxon>
        <taxon>Bacillota</taxon>
        <taxon>Bacilli</taxon>
        <taxon>Bacillales</taxon>
        <taxon>Paenibacillaceae</taxon>
        <taxon>Brevibacillus</taxon>
    </lineage>
</organism>
<reference evidence="1" key="1">
    <citation type="submission" date="2022-09" db="EMBL/GenBank/DDBJ databases">
        <title>Genome analysis and characterization of larvicidal activity of Brevibacillus strains.</title>
        <authorList>
            <person name="Patrusheva E.V."/>
            <person name="Izotova A.O."/>
            <person name="Toshchakov S.V."/>
            <person name="Sineoky S.P."/>
        </authorList>
    </citation>
    <scope>NUCLEOTIDE SEQUENCE</scope>
    <source>
        <strain evidence="1">VKPM_B-13244</strain>
    </source>
</reference>
<proteinExistence type="predicted"/>
<keyword evidence="2" id="KW-1185">Reference proteome</keyword>
<protein>
    <submittedName>
        <fullName evidence="1">Uncharacterized protein</fullName>
    </submittedName>
</protein>
<evidence type="ECO:0000313" key="2">
    <source>
        <dbReference type="Proteomes" id="UP001067708"/>
    </source>
</evidence>
<dbReference type="RefSeq" id="WP_258417751.1">
    <property type="nucleotide sequence ID" value="NZ_JAPTNG010000010.1"/>
</dbReference>
<dbReference type="EMBL" id="JAPTNG010000010">
    <property type="protein sequence ID" value="MCZ0832003.1"/>
    <property type="molecule type" value="Genomic_DNA"/>
</dbReference>
<sequence length="97" mass="11068">MEYTNFLNCLALIWVILKENQDVEVVNQNPVQPIGTEKQGAVFELMNSIYAKMSGGLKDCEGKYYALPLGQHSDLLPDRSERDNNDIVMKRICVNIY</sequence>
<dbReference type="Proteomes" id="UP001067708">
    <property type="component" value="Unassembled WGS sequence"/>
</dbReference>